<keyword evidence="1" id="KW-0472">Membrane</keyword>
<proteinExistence type="predicted"/>
<dbReference type="AlphaFoldDB" id="A0A8D8Z454"/>
<keyword evidence="1" id="KW-1133">Transmembrane helix</keyword>
<keyword evidence="1" id="KW-0812">Transmembrane</keyword>
<feature type="transmembrane region" description="Helical" evidence="1">
    <location>
        <begin position="60"/>
        <end position="78"/>
    </location>
</feature>
<name>A0A8D8Z454_9HEMI</name>
<sequence length="103" mass="11712">MYYSSFSSSSSSSSHLLFRNFSFMFCPFPSGSLLLLYFVPCQSFCQSRPKQMTSALSLSFFFLSFLPLSSSSSIPLFLVYSWHYSRPLVFLILHSLSLSLSLL</sequence>
<protein>
    <submittedName>
        <fullName evidence="2">Uncharacterized protein</fullName>
    </submittedName>
</protein>
<evidence type="ECO:0000256" key="1">
    <source>
        <dbReference type="SAM" id="Phobius"/>
    </source>
</evidence>
<dbReference type="EMBL" id="HBUF01419788">
    <property type="protein sequence ID" value="CAG6740570.1"/>
    <property type="molecule type" value="Transcribed_RNA"/>
</dbReference>
<organism evidence="2">
    <name type="scientific">Cacopsylla melanoneura</name>
    <dbReference type="NCBI Taxonomy" id="428564"/>
    <lineage>
        <taxon>Eukaryota</taxon>
        <taxon>Metazoa</taxon>
        <taxon>Ecdysozoa</taxon>
        <taxon>Arthropoda</taxon>
        <taxon>Hexapoda</taxon>
        <taxon>Insecta</taxon>
        <taxon>Pterygota</taxon>
        <taxon>Neoptera</taxon>
        <taxon>Paraneoptera</taxon>
        <taxon>Hemiptera</taxon>
        <taxon>Sternorrhyncha</taxon>
        <taxon>Psylloidea</taxon>
        <taxon>Psyllidae</taxon>
        <taxon>Psyllinae</taxon>
        <taxon>Cacopsylla</taxon>
    </lineage>
</organism>
<reference evidence="2" key="1">
    <citation type="submission" date="2021-05" db="EMBL/GenBank/DDBJ databases">
        <authorList>
            <person name="Alioto T."/>
            <person name="Alioto T."/>
            <person name="Gomez Garrido J."/>
        </authorList>
    </citation>
    <scope>NUCLEOTIDE SEQUENCE</scope>
</reference>
<accession>A0A8D8Z454</accession>
<evidence type="ECO:0000313" key="2">
    <source>
        <dbReference type="EMBL" id="CAG6740570.1"/>
    </source>
</evidence>
<feature type="transmembrane region" description="Helical" evidence="1">
    <location>
        <begin position="20"/>
        <end position="39"/>
    </location>
</feature>